<protein>
    <recommendedName>
        <fullName evidence="4">Transporter</fullName>
    </recommendedName>
</protein>
<sequence length="350" mass="38878">MKRSLNSAQLLLVLLPMLSLSNAYANTPAEMVDLSLQELYALSVDDNNQDYGFQAGVLFKREVLDGYKSGTESLSYDDVLFQPPEPRTDKNYPVLPTVIERQTLVINLSIGIDEKSSASISLPYIEQNTDHLSIVPGYDEFNIASSGLGDIAINYQRLVHHNANQKISIALGLSMPTGSIDEKGDTPRAEGDQQLPYTMQLGSGTFDIPLGVNFSRSNENYSAGVNLYAKFRFIENDRNYRLGNKFAATAWAKYEGWLTFEPTIKVTYINWGEISGQDDEITVPGNFPYPAGITDPSNYGGQQINLSANLLAYLGDQQANIEVTLPVYHDLNGVQPKQKLGFSIQWHQQF</sequence>
<feature type="signal peptide" evidence="1">
    <location>
        <begin position="1"/>
        <end position="25"/>
    </location>
</feature>
<proteinExistence type="predicted"/>
<organism evidence="2 3">
    <name type="scientific">Thalassotalea eurytherma</name>
    <dbReference type="NCBI Taxonomy" id="1144278"/>
    <lineage>
        <taxon>Bacteria</taxon>
        <taxon>Pseudomonadati</taxon>
        <taxon>Pseudomonadota</taxon>
        <taxon>Gammaproteobacteria</taxon>
        <taxon>Alteromonadales</taxon>
        <taxon>Colwelliaceae</taxon>
        <taxon>Thalassotalea</taxon>
    </lineage>
</organism>
<evidence type="ECO:0000256" key="1">
    <source>
        <dbReference type="SAM" id="SignalP"/>
    </source>
</evidence>
<dbReference type="EMBL" id="BSSU01000006">
    <property type="protein sequence ID" value="GLX81975.1"/>
    <property type="molecule type" value="Genomic_DNA"/>
</dbReference>
<dbReference type="RefSeq" id="WP_284207320.1">
    <property type="nucleotide sequence ID" value="NZ_BSSU01000006.1"/>
</dbReference>
<keyword evidence="3" id="KW-1185">Reference proteome</keyword>
<evidence type="ECO:0008006" key="4">
    <source>
        <dbReference type="Google" id="ProtNLM"/>
    </source>
</evidence>
<evidence type="ECO:0000313" key="2">
    <source>
        <dbReference type="EMBL" id="GLX81975.1"/>
    </source>
</evidence>
<comment type="caution">
    <text evidence="2">The sequence shown here is derived from an EMBL/GenBank/DDBJ whole genome shotgun (WGS) entry which is preliminary data.</text>
</comment>
<dbReference type="InterPro" id="IPR025737">
    <property type="entry name" value="FApF"/>
</dbReference>
<accession>A0ABQ6H1F9</accession>
<keyword evidence="1" id="KW-0732">Signal</keyword>
<dbReference type="Pfam" id="PF13557">
    <property type="entry name" value="Phenol_MetA_deg"/>
    <property type="match status" value="1"/>
</dbReference>
<gene>
    <name evidence="2" type="ORF">theurythT_14270</name>
</gene>
<reference evidence="2 3" key="1">
    <citation type="submission" date="2023-03" db="EMBL/GenBank/DDBJ databases">
        <title>Draft genome sequence of Thalassotalea eurytherma JCM 18482T.</title>
        <authorList>
            <person name="Sawabe T."/>
        </authorList>
    </citation>
    <scope>NUCLEOTIDE SEQUENCE [LARGE SCALE GENOMIC DNA]</scope>
    <source>
        <strain evidence="2 3">JCM 18482</strain>
    </source>
</reference>
<feature type="chain" id="PRO_5047480031" description="Transporter" evidence="1">
    <location>
        <begin position="26"/>
        <end position="350"/>
    </location>
</feature>
<evidence type="ECO:0000313" key="3">
    <source>
        <dbReference type="Proteomes" id="UP001157133"/>
    </source>
</evidence>
<dbReference type="Proteomes" id="UP001157133">
    <property type="component" value="Unassembled WGS sequence"/>
</dbReference>
<name>A0ABQ6H1F9_9GAMM</name>